<dbReference type="Proteomes" id="UP001179121">
    <property type="component" value="Chromosome"/>
</dbReference>
<proteinExistence type="predicted"/>
<dbReference type="Gene3D" id="3.30.230.10">
    <property type="match status" value="1"/>
</dbReference>
<name>A0AA86T424_9BACT</name>
<reference evidence="2" key="1">
    <citation type="submission" date="2022-10" db="EMBL/GenBank/DDBJ databases">
        <authorList>
            <person name="Koch H."/>
        </authorList>
    </citation>
    <scope>NUCLEOTIDE SEQUENCE</scope>
    <source>
        <strain evidence="2">DNF</strain>
    </source>
</reference>
<evidence type="ECO:0000259" key="1">
    <source>
        <dbReference type="Pfam" id="PF05362"/>
    </source>
</evidence>
<feature type="domain" description="Lon proteolytic" evidence="1">
    <location>
        <begin position="141"/>
        <end position="205"/>
    </location>
</feature>
<gene>
    <name evidence="2" type="ORF">DNFV4_01764</name>
</gene>
<dbReference type="InterPro" id="IPR008269">
    <property type="entry name" value="Lon_proteolytic"/>
</dbReference>
<evidence type="ECO:0000313" key="2">
    <source>
        <dbReference type="EMBL" id="CAI4031341.1"/>
    </source>
</evidence>
<evidence type="ECO:0000313" key="3">
    <source>
        <dbReference type="Proteomes" id="UP001179121"/>
    </source>
</evidence>
<accession>A0AA86T424</accession>
<organism evidence="2 3">
    <name type="scientific">Nitrospira tepida</name>
    <dbReference type="NCBI Taxonomy" id="2973512"/>
    <lineage>
        <taxon>Bacteria</taxon>
        <taxon>Pseudomonadati</taxon>
        <taxon>Nitrospirota</taxon>
        <taxon>Nitrospiria</taxon>
        <taxon>Nitrospirales</taxon>
        <taxon>Nitrospiraceae</taxon>
        <taxon>Nitrospira</taxon>
    </lineage>
</organism>
<dbReference type="GO" id="GO:0006508">
    <property type="term" value="P:proteolysis"/>
    <property type="evidence" value="ECO:0007669"/>
    <property type="project" value="InterPro"/>
</dbReference>
<sequence length="243" mass="25998">MMPFGRSRLSGLAQAEMAGPCPRAAWSPLGIVTSLALSLALAAAPPSSAQIESAIEIPLLAAFHGNDRGVLEMVLIHWDKKPSPDPIALRWIAREVVYGPTHLQAMEAAFRYAIQRASVSSHGTHTGTVSVRGDSYLPTTSDGPSAGAVMTVGFLALLRGDPIQRGIALTGTIDPDGHIGPVGTIPDKVRAAAREGYRTILIPGGQYYDPHWNLDHLSVELGVTIREVNTIEDAYYLMTGRRL</sequence>
<keyword evidence="3" id="KW-1185">Reference proteome</keyword>
<protein>
    <recommendedName>
        <fullName evidence="1">Lon proteolytic domain-containing protein</fullName>
    </recommendedName>
</protein>
<dbReference type="AlphaFoldDB" id="A0AA86T424"/>
<dbReference type="InterPro" id="IPR027065">
    <property type="entry name" value="Lon_Prtase"/>
</dbReference>
<dbReference type="KEGG" id="nti:DNFV4_01764"/>
<dbReference type="GO" id="GO:0030163">
    <property type="term" value="P:protein catabolic process"/>
    <property type="evidence" value="ECO:0007669"/>
    <property type="project" value="InterPro"/>
</dbReference>
<dbReference type="InterPro" id="IPR020568">
    <property type="entry name" value="Ribosomal_Su5_D2-typ_SF"/>
</dbReference>
<dbReference type="SUPFAM" id="SSF54211">
    <property type="entry name" value="Ribosomal protein S5 domain 2-like"/>
    <property type="match status" value="1"/>
</dbReference>
<dbReference type="GO" id="GO:0004252">
    <property type="term" value="F:serine-type endopeptidase activity"/>
    <property type="evidence" value="ECO:0007669"/>
    <property type="project" value="InterPro"/>
</dbReference>
<dbReference type="GO" id="GO:0005524">
    <property type="term" value="F:ATP binding"/>
    <property type="evidence" value="ECO:0007669"/>
    <property type="project" value="InterPro"/>
</dbReference>
<dbReference type="PRINTS" id="PR00830">
    <property type="entry name" value="ENDOLAPTASE"/>
</dbReference>
<dbReference type="Pfam" id="PF05362">
    <property type="entry name" value="Lon_C"/>
    <property type="match status" value="1"/>
</dbReference>
<dbReference type="InterPro" id="IPR014721">
    <property type="entry name" value="Ribsml_uS5_D2-typ_fold_subgr"/>
</dbReference>
<dbReference type="PANTHER" id="PTHR10046">
    <property type="entry name" value="ATP DEPENDENT LON PROTEASE FAMILY MEMBER"/>
    <property type="match status" value="1"/>
</dbReference>
<dbReference type="EMBL" id="OX365700">
    <property type="protein sequence ID" value="CAI4031341.1"/>
    <property type="molecule type" value="Genomic_DNA"/>
</dbReference>
<dbReference type="GO" id="GO:0004176">
    <property type="term" value="F:ATP-dependent peptidase activity"/>
    <property type="evidence" value="ECO:0007669"/>
    <property type="project" value="InterPro"/>
</dbReference>